<sequence>MNTKDNDREQFRRMFMSHYARLVRLAVQLTGDRDEARDIVADVMERAWRRFDSLKAEEQGAWLGLCVRNACLNRLKHLKVESSHTEQLAEAVRTLGEADWSEHERLLGKVEAVASTLEEPTRSIIRMCYYEHNTHRQAAERLGISHETVKKHIRKALNILRERIKQKED</sequence>
<dbReference type="InterPro" id="IPR039425">
    <property type="entry name" value="RNA_pol_sigma-70-like"/>
</dbReference>
<evidence type="ECO:0000256" key="5">
    <source>
        <dbReference type="ARBA" id="ARBA00023163"/>
    </source>
</evidence>
<dbReference type="NCBIfam" id="TIGR02937">
    <property type="entry name" value="sigma70-ECF"/>
    <property type="match status" value="1"/>
</dbReference>
<keyword evidence="5" id="KW-0804">Transcription</keyword>
<dbReference type="GO" id="GO:0006352">
    <property type="term" value="P:DNA-templated transcription initiation"/>
    <property type="evidence" value="ECO:0007669"/>
    <property type="project" value="InterPro"/>
</dbReference>
<dbReference type="RefSeq" id="WP_205105105.1">
    <property type="nucleotide sequence ID" value="NZ_JACJJG010000051.1"/>
</dbReference>
<dbReference type="InterPro" id="IPR013325">
    <property type="entry name" value="RNA_pol_sigma_r2"/>
</dbReference>
<keyword evidence="2" id="KW-0805">Transcription regulation</keyword>
<dbReference type="GO" id="GO:0016987">
    <property type="term" value="F:sigma factor activity"/>
    <property type="evidence" value="ECO:0007669"/>
    <property type="project" value="UniProtKB-KW"/>
</dbReference>
<gene>
    <name evidence="8" type="ORF">H6A34_09280</name>
</gene>
<dbReference type="PANTHER" id="PTHR43133">
    <property type="entry name" value="RNA POLYMERASE ECF-TYPE SIGMA FACTO"/>
    <property type="match status" value="1"/>
</dbReference>
<dbReference type="InterPro" id="IPR007630">
    <property type="entry name" value="RNA_pol_sigma70_r4"/>
</dbReference>
<evidence type="ECO:0000256" key="4">
    <source>
        <dbReference type="ARBA" id="ARBA00023125"/>
    </source>
</evidence>
<dbReference type="GO" id="GO:0003677">
    <property type="term" value="F:DNA binding"/>
    <property type="evidence" value="ECO:0007669"/>
    <property type="project" value="UniProtKB-KW"/>
</dbReference>
<proteinExistence type="inferred from homology"/>
<dbReference type="Gene3D" id="1.10.1740.10">
    <property type="match status" value="1"/>
</dbReference>
<evidence type="ECO:0000259" key="6">
    <source>
        <dbReference type="Pfam" id="PF04542"/>
    </source>
</evidence>
<dbReference type="Gene3D" id="1.10.10.10">
    <property type="entry name" value="Winged helix-like DNA-binding domain superfamily/Winged helix DNA-binding domain"/>
    <property type="match status" value="1"/>
</dbReference>
<evidence type="ECO:0000259" key="7">
    <source>
        <dbReference type="Pfam" id="PF04545"/>
    </source>
</evidence>
<comment type="caution">
    <text evidence="8">The sequence shown here is derived from an EMBL/GenBank/DDBJ whole genome shotgun (WGS) entry which is preliminary data.</text>
</comment>
<dbReference type="SUPFAM" id="SSF88659">
    <property type="entry name" value="Sigma3 and sigma4 domains of RNA polymerase sigma factors"/>
    <property type="match status" value="1"/>
</dbReference>
<dbReference type="EMBL" id="JACJJG010000051">
    <property type="protein sequence ID" value="MBM6674066.1"/>
    <property type="molecule type" value="Genomic_DNA"/>
</dbReference>
<dbReference type="Pfam" id="PF04542">
    <property type="entry name" value="Sigma70_r2"/>
    <property type="match status" value="1"/>
</dbReference>
<feature type="domain" description="RNA polymerase sigma-70 region 2" evidence="6">
    <location>
        <begin position="14"/>
        <end position="77"/>
    </location>
</feature>
<keyword evidence="3" id="KW-0731">Sigma factor</keyword>
<reference evidence="8" key="2">
    <citation type="journal article" date="2021" name="Sci. Rep.">
        <title>The distribution of antibiotic resistance genes in chicken gut microbiota commensals.</title>
        <authorList>
            <person name="Juricova H."/>
            <person name="Matiasovicova J."/>
            <person name="Kubasova T."/>
            <person name="Cejkova D."/>
            <person name="Rychlik I."/>
        </authorList>
    </citation>
    <scope>NUCLEOTIDE SEQUENCE</scope>
    <source>
        <strain evidence="8">An824</strain>
    </source>
</reference>
<evidence type="ECO:0000313" key="8">
    <source>
        <dbReference type="EMBL" id="MBM6674066.1"/>
    </source>
</evidence>
<protein>
    <submittedName>
        <fullName evidence="8">Sigma-70 family RNA polymerase sigma factor</fullName>
    </submittedName>
</protein>
<reference evidence="8" key="1">
    <citation type="submission" date="2020-08" db="EMBL/GenBank/DDBJ databases">
        <authorList>
            <person name="Cejkova D."/>
            <person name="Kubasova T."/>
            <person name="Jahodarova E."/>
            <person name="Rychlik I."/>
        </authorList>
    </citation>
    <scope>NUCLEOTIDE SEQUENCE</scope>
    <source>
        <strain evidence="8">An824</strain>
    </source>
</reference>
<organism evidence="8 9">
    <name type="scientific">Marseilla massiliensis</name>
    <dbReference type="NCBI Taxonomy" id="1841864"/>
    <lineage>
        <taxon>Bacteria</taxon>
        <taxon>Pseudomonadati</taxon>
        <taxon>Bacteroidota</taxon>
        <taxon>Bacteroidia</taxon>
        <taxon>Bacteroidales</taxon>
        <taxon>Prevotellaceae</taxon>
        <taxon>Marseilla</taxon>
    </lineage>
</organism>
<dbReference type="Proteomes" id="UP000706891">
    <property type="component" value="Unassembled WGS sequence"/>
</dbReference>
<dbReference type="InterPro" id="IPR013324">
    <property type="entry name" value="RNA_pol_sigma_r3/r4-like"/>
</dbReference>
<feature type="domain" description="RNA polymerase sigma-70 region 4" evidence="7">
    <location>
        <begin position="115"/>
        <end position="162"/>
    </location>
</feature>
<comment type="similarity">
    <text evidence="1">Belongs to the sigma-70 factor family. ECF subfamily.</text>
</comment>
<dbReference type="InterPro" id="IPR007627">
    <property type="entry name" value="RNA_pol_sigma70_r2"/>
</dbReference>
<dbReference type="InterPro" id="IPR014284">
    <property type="entry name" value="RNA_pol_sigma-70_dom"/>
</dbReference>
<dbReference type="AlphaFoldDB" id="A0A939B7R7"/>
<evidence type="ECO:0000256" key="1">
    <source>
        <dbReference type="ARBA" id="ARBA00010641"/>
    </source>
</evidence>
<dbReference type="PANTHER" id="PTHR43133:SF46">
    <property type="entry name" value="RNA POLYMERASE SIGMA-70 FACTOR ECF SUBFAMILY"/>
    <property type="match status" value="1"/>
</dbReference>
<accession>A0A939B7R7</accession>
<dbReference type="Pfam" id="PF04545">
    <property type="entry name" value="Sigma70_r4"/>
    <property type="match status" value="1"/>
</dbReference>
<name>A0A939B7R7_9BACT</name>
<keyword evidence="4" id="KW-0238">DNA-binding</keyword>
<evidence type="ECO:0000256" key="2">
    <source>
        <dbReference type="ARBA" id="ARBA00023015"/>
    </source>
</evidence>
<keyword evidence="9" id="KW-1185">Reference proteome</keyword>
<evidence type="ECO:0000313" key="9">
    <source>
        <dbReference type="Proteomes" id="UP000706891"/>
    </source>
</evidence>
<dbReference type="InterPro" id="IPR036388">
    <property type="entry name" value="WH-like_DNA-bd_sf"/>
</dbReference>
<dbReference type="SUPFAM" id="SSF88946">
    <property type="entry name" value="Sigma2 domain of RNA polymerase sigma factors"/>
    <property type="match status" value="1"/>
</dbReference>
<evidence type="ECO:0000256" key="3">
    <source>
        <dbReference type="ARBA" id="ARBA00023082"/>
    </source>
</evidence>